<dbReference type="OrthoDB" id="3648309at2759"/>
<feature type="transmembrane region" description="Helical" evidence="7">
    <location>
        <begin position="71"/>
        <end position="89"/>
    </location>
</feature>
<dbReference type="PANTHER" id="PTHR31123:SF1">
    <property type="entry name" value="ACCUMULATION OF DYADS PROTEIN 2-RELATED"/>
    <property type="match status" value="1"/>
</dbReference>
<gene>
    <name evidence="8" type="ORF">M409DRAFT_29997</name>
</gene>
<dbReference type="NCBIfam" id="NF038013">
    <property type="entry name" value="AceTr_1"/>
    <property type="match status" value="1"/>
</dbReference>
<dbReference type="EMBL" id="ML993636">
    <property type="protein sequence ID" value="KAF2159522.1"/>
    <property type="molecule type" value="Genomic_DNA"/>
</dbReference>
<evidence type="ECO:0000256" key="5">
    <source>
        <dbReference type="ARBA" id="ARBA00023136"/>
    </source>
</evidence>
<dbReference type="PANTHER" id="PTHR31123">
    <property type="entry name" value="ACCUMULATION OF DYADS PROTEIN 2-RELATED"/>
    <property type="match status" value="1"/>
</dbReference>
<dbReference type="Proteomes" id="UP000799537">
    <property type="component" value="Unassembled WGS sequence"/>
</dbReference>
<dbReference type="GO" id="GO:0015123">
    <property type="term" value="F:acetate transmembrane transporter activity"/>
    <property type="evidence" value="ECO:0007669"/>
    <property type="project" value="TreeGrafter"/>
</dbReference>
<feature type="transmembrane region" description="Helical" evidence="7">
    <location>
        <begin position="169"/>
        <end position="188"/>
    </location>
</feature>
<feature type="transmembrane region" description="Helical" evidence="7">
    <location>
        <begin position="195"/>
        <end position="214"/>
    </location>
</feature>
<feature type="transmembrane region" description="Helical" evidence="7">
    <location>
        <begin position="139"/>
        <end position="157"/>
    </location>
</feature>
<comment type="subcellular location">
    <subcellularLocation>
        <location evidence="1">Membrane</location>
        <topology evidence="1">Multi-pass membrane protein</topology>
    </subcellularLocation>
</comment>
<feature type="transmembrane region" description="Helical" evidence="7">
    <location>
        <begin position="234"/>
        <end position="252"/>
    </location>
</feature>
<dbReference type="InterPro" id="IPR051633">
    <property type="entry name" value="AceTr"/>
</dbReference>
<evidence type="ECO:0000313" key="9">
    <source>
        <dbReference type="Proteomes" id="UP000799537"/>
    </source>
</evidence>
<keyword evidence="3 7" id="KW-0812">Transmembrane</keyword>
<sequence length="290" mass="31326">MAGQGNSTALEKDDSSPDNIEQKPHYRHGDYGGNPLAHIHSYTDSDSASTRLSAFGGAFQPGLYKPPKRKFANPVPLGLSGFALTTFVLSMVNLGTRGLATPNLVVGPAYAYGGLVQLLAGMWEIAIGNTFGGTALSSYGGFWISIGIILTPGGFAIEDSYMNSGDFYAAFGLYLIGWFIFTFLLWMLTLKSTVMFNLLLLTVWITFLLLGISYMDAQNTAEGMPNEALTRGGGGTGIVAAFLAWYNMYAGIADDSNSLFIIPVIHFPWSERGRQQRRAKKEGVSVEELA</sequence>
<protein>
    <recommendedName>
        <fullName evidence="10">Acetate permease A</fullName>
    </recommendedName>
</protein>
<evidence type="ECO:0008006" key="10">
    <source>
        <dbReference type="Google" id="ProtNLM"/>
    </source>
</evidence>
<dbReference type="Pfam" id="PF01184">
    <property type="entry name" value="Gpr1_Fun34_YaaH"/>
    <property type="match status" value="1"/>
</dbReference>
<dbReference type="GO" id="GO:0005886">
    <property type="term" value="C:plasma membrane"/>
    <property type="evidence" value="ECO:0007669"/>
    <property type="project" value="TreeGrafter"/>
</dbReference>
<proteinExistence type="inferred from homology"/>
<evidence type="ECO:0000256" key="1">
    <source>
        <dbReference type="ARBA" id="ARBA00004141"/>
    </source>
</evidence>
<organism evidence="8 9">
    <name type="scientific">Zasmidium cellare ATCC 36951</name>
    <dbReference type="NCBI Taxonomy" id="1080233"/>
    <lineage>
        <taxon>Eukaryota</taxon>
        <taxon>Fungi</taxon>
        <taxon>Dikarya</taxon>
        <taxon>Ascomycota</taxon>
        <taxon>Pezizomycotina</taxon>
        <taxon>Dothideomycetes</taxon>
        <taxon>Dothideomycetidae</taxon>
        <taxon>Mycosphaerellales</taxon>
        <taxon>Mycosphaerellaceae</taxon>
        <taxon>Zasmidium</taxon>
    </lineage>
</organism>
<feature type="region of interest" description="Disordered" evidence="6">
    <location>
        <begin position="1"/>
        <end position="28"/>
    </location>
</feature>
<evidence type="ECO:0000313" key="8">
    <source>
        <dbReference type="EMBL" id="KAF2159522.1"/>
    </source>
</evidence>
<dbReference type="AlphaFoldDB" id="A0A6A6C126"/>
<keyword evidence="4 7" id="KW-1133">Transmembrane helix</keyword>
<dbReference type="PROSITE" id="PS01114">
    <property type="entry name" value="GPR1_FUN34_YAAH"/>
    <property type="match status" value="1"/>
</dbReference>
<reference evidence="8" key="1">
    <citation type="journal article" date="2020" name="Stud. Mycol.">
        <title>101 Dothideomycetes genomes: a test case for predicting lifestyles and emergence of pathogens.</title>
        <authorList>
            <person name="Haridas S."/>
            <person name="Albert R."/>
            <person name="Binder M."/>
            <person name="Bloem J."/>
            <person name="Labutti K."/>
            <person name="Salamov A."/>
            <person name="Andreopoulos B."/>
            <person name="Baker S."/>
            <person name="Barry K."/>
            <person name="Bills G."/>
            <person name="Bluhm B."/>
            <person name="Cannon C."/>
            <person name="Castanera R."/>
            <person name="Culley D."/>
            <person name="Daum C."/>
            <person name="Ezra D."/>
            <person name="Gonzalez J."/>
            <person name="Henrissat B."/>
            <person name="Kuo A."/>
            <person name="Liang C."/>
            <person name="Lipzen A."/>
            <person name="Lutzoni F."/>
            <person name="Magnuson J."/>
            <person name="Mondo S."/>
            <person name="Nolan M."/>
            <person name="Ohm R."/>
            <person name="Pangilinan J."/>
            <person name="Park H.-J."/>
            <person name="Ramirez L."/>
            <person name="Alfaro M."/>
            <person name="Sun H."/>
            <person name="Tritt A."/>
            <person name="Yoshinaga Y."/>
            <person name="Zwiers L.-H."/>
            <person name="Turgeon B."/>
            <person name="Goodwin S."/>
            <person name="Spatafora J."/>
            <person name="Crous P."/>
            <person name="Grigoriev I."/>
        </authorList>
    </citation>
    <scope>NUCLEOTIDE SEQUENCE</scope>
    <source>
        <strain evidence="8">ATCC 36951</strain>
    </source>
</reference>
<dbReference type="InterPro" id="IPR000791">
    <property type="entry name" value="Gpr1/Fun34/SatP-like"/>
</dbReference>
<keyword evidence="9" id="KW-1185">Reference proteome</keyword>
<evidence type="ECO:0000256" key="4">
    <source>
        <dbReference type="ARBA" id="ARBA00022989"/>
    </source>
</evidence>
<evidence type="ECO:0000256" key="7">
    <source>
        <dbReference type="SAM" id="Phobius"/>
    </source>
</evidence>
<dbReference type="InterPro" id="IPR047622">
    <property type="entry name" value="GPR1_FUN34_YAAH"/>
</dbReference>
<comment type="similarity">
    <text evidence="2">Belongs to the acetate uptake transporter (AceTr) (TC 2.A.96) family.</text>
</comment>
<evidence type="ECO:0000256" key="2">
    <source>
        <dbReference type="ARBA" id="ARBA00005587"/>
    </source>
</evidence>
<evidence type="ECO:0000256" key="6">
    <source>
        <dbReference type="SAM" id="MobiDB-lite"/>
    </source>
</evidence>
<feature type="compositionally biased region" description="Basic and acidic residues" evidence="6">
    <location>
        <begin position="10"/>
        <end position="28"/>
    </location>
</feature>
<name>A0A6A6C126_ZASCE</name>
<accession>A0A6A6C126</accession>
<feature type="transmembrane region" description="Helical" evidence="7">
    <location>
        <begin position="109"/>
        <end position="127"/>
    </location>
</feature>
<dbReference type="GeneID" id="54562980"/>
<evidence type="ECO:0000256" key="3">
    <source>
        <dbReference type="ARBA" id="ARBA00022692"/>
    </source>
</evidence>
<dbReference type="RefSeq" id="XP_033660411.1">
    <property type="nucleotide sequence ID" value="XM_033809708.1"/>
</dbReference>
<keyword evidence="5 7" id="KW-0472">Membrane</keyword>